<evidence type="ECO:0000313" key="2">
    <source>
        <dbReference type="Proteomes" id="UP000001542"/>
    </source>
</evidence>
<name>A2EH05_TRIV3</name>
<gene>
    <name evidence="1" type="ORF">TVAG_463330</name>
</gene>
<dbReference type="AlphaFoldDB" id="A2EH05"/>
<reference evidence="1" key="2">
    <citation type="journal article" date="2007" name="Science">
        <title>Draft genome sequence of the sexually transmitted pathogen Trichomonas vaginalis.</title>
        <authorList>
            <person name="Carlton J.M."/>
            <person name="Hirt R.P."/>
            <person name="Silva J.C."/>
            <person name="Delcher A.L."/>
            <person name="Schatz M."/>
            <person name="Zhao Q."/>
            <person name="Wortman J.R."/>
            <person name="Bidwell S.L."/>
            <person name="Alsmark U.C.M."/>
            <person name="Besteiro S."/>
            <person name="Sicheritz-Ponten T."/>
            <person name="Noel C.J."/>
            <person name="Dacks J.B."/>
            <person name="Foster P.G."/>
            <person name="Simillion C."/>
            <person name="Van de Peer Y."/>
            <person name="Miranda-Saavedra D."/>
            <person name="Barton G.J."/>
            <person name="Westrop G.D."/>
            <person name="Mueller S."/>
            <person name="Dessi D."/>
            <person name="Fiori P.L."/>
            <person name="Ren Q."/>
            <person name="Paulsen I."/>
            <person name="Zhang H."/>
            <person name="Bastida-Corcuera F.D."/>
            <person name="Simoes-Barbosa A."/>
            <person name="Brown M.T."/>
            <person name="Hayes R.D."/>
            <person name="Mukherjee M."/>
            <person name="Okumura C.Y."/>
            <person name="Schneider R."/>
            <person name="Smith A.J."/>
            <person name="Vanacova S."/>
            <person name="Villalvazo M."/>
            <person name="Haas B.J."/>
            <person name="Pertea M."/>
            <person name="Feldblyum T.V."/>
            <person name="Utterback T.R."/>
            <person name="Shu C.L."/>
            <person name="Osoegawa K."/>
            <person name="de Jong P.J."/>
            <person name="Hrdy I."/>
            <person name="Horvathova L."/>
            <person name="Zubacova Z."/>
            <person name="Dolezal P."/>
            <person name="Malik S.B."/>
            <person name="Logsdon J.M. Jr."/>
            <person name="Henze K."/>
            <person name="Gupta A."/>
            <person name="Wang C.C."/>
            <person name="Dunne R.L."/>
            <person name="Upcroft J.A."/>
            <person name="Upcroft P."/>
            <person name="White O."/>
            <person name="Salzberg S.L."/>
            <person name="Tang P."/>
            <person name="Chiu C.-H."/>
            <person name="Lee Y.-S."/>
            <person name="Embley T.M."/>
            <person name="Coombs G.H."/>
            <person name="Mottram J.C."/>
            <person name="Tachezy J."/>
            <person name="Fraser-Liggett C.M."/>
            <person name="Johnson P.J."/>
        </authorList>
    </citation>
    <scope>NUCLEOTIDE SEQUENCE [LARGE SCALE GENOMIC DNA]</scope>
    <source>
        <strain evidence="1">G3</strain>
    </source>
</reference>
<reference evidence="1" key="1">
    <citation type="submission" date="2006-10" db="EMBL/GenBank/DDBJ databases">
        <authorList>
            <person name="Amadeo P."/>
            <person name="Zhao Q."/>
            <person name="Wortman J."/>
            <person name="Fraser-Liggett C."/>
            <person name="Carlton J."/>
        </authorList>
    </citation>
    <scope>NUCLEOTIDE SEQUENCE</scope>
    <source>
        <strain evidence="1">G3</strain>
    </source>
</reference>
<dbReference type="KEGG" id="tva:4765949"/>
<dbReference type="VEuPathDB" id="TrichDB:TVAGG3_0077960"/>
<dbReference type="RefSeq" id="XP_001320276.1">
    <property type="nucleotide sequence ID" value="XM_001320241.1"/>
</dbReference>
<accession>A2EH05</accession>
<dbReference type="EMBL" id="DS113386">
    <property type="protein sequence ID" value="EAY08053.1"/>
    <property type="molecule type" value="Genomic_DNA"/>
</dbReference>
<protein>
    <submittedName>
        <fullName evidence="1">Uncharacterized protein</fullName>
    </submittedName>
</protein>
<sequence>MDDYKFDSKDEHKVTALEDNSTNNINFVYSWIENALFIIEKTPRDNIDNLNCVESAYKSLDSSYKFIESTKISNFIDETILNQLFQDLISENSIIAQGASILLRSYAKDQSKLLLDFSQNDVFQNLLQILIDNHNKTILANITSVIIECLCRKALISQEMIQNYKDLLFNSIKSLITNASDYNDSNTSNILYLRALLLLYTYIKNYNIDESICVQLHALLQEFNEIWINLENEDAMKFYFWTYFDLIHSNQELELNDQFYSILIKWMNIYNSDCLNLVVYLLNLNKFPQIDDTDFALQQLCKTKDSQQFLLLLDLEEALFEQNPFNLDYFFNKDRSFPVLINGNAEMLSFACLQRLSLFYANICLMSEYTEQLFISGSFNIFKRTFDPDSSYCELIIKAILKFLYNETIRKSILRDLENDASLIEDIQTCAESENKEISEISEFFINEYERIKDESSQS</sequence>
<keyword evidence="2" id="KW-1185">Reference proteome</keyword>
<evidence type="ECO:0000313" key="1">
    <source>
        <dbReference type="EMBL" id="EAY08053.1"/>
    </source>
</evidence>
<dbReference type="InParanoid" id="A2EH05"/>
<proteinExistence type="predicted"/>
<dbReference type="SMR" id="A2EH05"/>
<organism evidence="1 2">
    <name type="scientific">Trichomonas vaginalis (strain ATCC PRA-98 / G3)</name>
    <dbReference type="NCBI Taxonomy" id="412133"/>
    <lineage>
        <taxon>Eukaryota</taxon>
        <taxon>Metamonada</taxon>
        <taxon>Parabasalia</taxon>
        <taxon>Trichomonadida</taxon>
        <taxon>Trichomonadidae</taxon>
        <taxon>Trichomonas</taxon>
    </lineage>
</organism>
<dbReference type="VEuPathDB" id="TrichDB:TVAG_463330"/>
<dbReference type="Proteomes" id="UP000001542">
    <property type="component" value="Unassembled WGS sequence"/>
</dbReference>